<accession>A0AAD3NCU8</accession>
<protein>
    <submittedName>
        <fullName evidence="1">Fibroblast growth factor 6-like protein</fullName>
    </submittedName>
</protein>
<gene>
    <name evidence="1" type="ORF">AKAME5_002081600</name>
</gene>
<reference evidence="1" key="1">
    <citation type="submission" date="2022-08" db="EMBL/GenBank/DDBJ databases">
        <title>Genome sequencing of akame (Lates japonicus).</title>
        <authorList>
            <person name="Hashiguchi Y."/>
            <person name="Takahashi H."/>
        </authorList>
    </citation>
    <scope>NUCLEOTIDE SEQUENCE</scope>
    <source>
        <strain evidence="1">Kochi</strain>
    </source>
</reference>
<dbReference type="AlphaFoldDB" id="A0AAD3NCU8"/>
<sequence>MIIATGTNSSSDALCPSPPAQISGYGALICLDPKISLYHHHHAKGQKIRRVAFLGQVTLTTCPKGKLDGHCAKVPLQYVPSGARTHWTLPAVILLWTSLWGIVSSYPIPSRTNATLLEKKWETLFSRSYLGILGGNRAVRESTICRASKRWRLYCNVNGFARRCSRRQINGAQ</sequence>
<evidence type="ECO:0000313" key="2">
    <source>
        <dbReference type="Proteomes" id="UP001279410"/>
    </source>
</evidence>
<comment type="caution">
    <text evidence="1">The sequence shown here is derived from an EMBL/GenBank/DDBJ whole genome shotgun (WGS) entry which is preliminary data.</text>
</comment>
<organism evidence="1 2">
    <name type="scientific">Lates japonicus</name>
    <name type="common">Japanese lates</name>
    <dbReference type="NCBI Taxonomy" id="270547"/>
    <lineage>
        <taxon>Eukaryota</taxon>
        <taxon>Metazoa</taxon>
        <taxon>Chordata</taxon>
        <taxon>Craniata</taxon>
        <taxon>Vertebrata</taxon>
        <taxon>Euteleostomi</taxon>
        <taxon>Actinopterygii</taxon>
        <taxon>Neopterygii</taxon>
        <taxon>Teleostei</taxon>
        <taxon>Neoteleostei</taxon>
        <taxon>Acanthomorphata</taxon>
        <taxon>Carangaria</taxon>
        <taxon>Carangaria incertae sedis</taxon>
        <taxon>Centropomidae</taxon>
        <taxon>Lates</taxon>
    </lineage>
</organism>
<evidence type="ECO:0000313" key="1">
    <source>
        <dbReference type="EMBL" id="GLD69502.1"/>
    </source>
</evidence>
<name>A0AAD3NCU8_LATJO</name>
<proteinExistence type="predicted"/>
<dbReference type="EMBL" id="BRZM01000241">
    <property type="protein sequence ID" value="GLD69502.1"/>
    <property type="molecule type" value="Genomic_DNA"/>
</dbReference>
<dbReference type="Proteomes" id="UP001279410">
    <property type="component" value="Unassembled WGS sequence"/>
</dbReference>
<keyword evidence="2" id="KW-1185">Reference proteome</keyword>